<reference evidence="1 2" key="1">
    <citation type="submission" date="2023-02" db="EMBL/GenBank/DDBJ databases">
        <title>Genome sequence of Sphingomonas naphthae.</title>
        <authorList>
            <person name="Kim S."/>
            <person name="Heo J."/>
            <person name="Kwon S.-W."/>
        </authorList>
    </citation>
    <scope>NUCLEOTIDE SEQUENCE [LARGE SCALE GENOMIC DNA]</scope>
    <source>
        <strain evidence="1 2">KACC 18716</strain>
    </source>
</reference>
<protein>
    <submittedName>
        <fullName evidence="1">DUF4198 domain-containing protein</fullName>
    </submittedName>
</protein>
<keyword evidence="2" id="KW-1185">Reference proteome</keyword>
<gene>
    <name evidence="1" type="ORF">PQ455_04240</name>
</gene>
<accession>A0ABY7TMI8</accession>
<evidence type="ECO:0000313" key="1">
    <source>
        <dbReference type="EMBL" id="WCT74448.1"/>
    </source>
</evidence>
<name>A0ABY7TMI8_9SPHN</name>
<organism evidence="1 2">
    <name type="scientific">Sphingomonas naphthae</name>
    <dbReference type="NCBI Taxonomy" id="1813468"/>
    <lineage>
        <taxon>Bacteria</taxon>
        <taxon>Pseudomonadati</taxon>
        <taxon>Pseudomonadota</taxon>
        <taxon>Alphaproteobacteria</taxon>
        <taxon>Sphingomonadales</taxon>
        <taxon>Sphingomonadaceae</taxon>
        <taxon>Sphingomonas</taxon>
    </lineage>
</organism>
<sequence length="276" mass="29890">MAKYGLPITLTVGVGVAIAAPALAHDFWLQPKGFQFPAPAAAPFSVLVGHGPARERWSGDPARVKFLIAVGPDGRQDHRADLGNSSGGNGVLRFARPGTYVLAMQTTPAASDLPALRYNSFAAEEGLTPALALRQRTGQTNANGRETYSRRVKALIQVGPTDAPQPQVTRPVGLTLEIVPEKDPYRLKADEPLPVRILFEGRPLAGALVKLTNLDFDTRPLETHRSDRAGRAIFTVPDHGAWLINVIWTKPIRGNPTADFETTFSSLTFGYGPKRR</sequence>
<dbReference type="RefSeq" id="WP_273689481.1">
    <property type="nucleotide sequence ID" value="NZ_CP117411.1"/>
</dbReference>
<dbReference type="InterPro" id="IPR019613">
    <property type="entry name" value="DUF4198"/>
</dbReference>
<evidence type="ECO:0000313" key="2">
    <source>
        <dbReference type="Proteomes" id="UP001220395"/>
    </source>
</evidence>
<dbReference type="Pfam" id="PF10670">
    <property type="entry name" value="DUF4198"/>
    <property type="match status" value="1"/>
</dbReference>
<dbReference type="Proteomes" id="UP001220395">
    <property type="component" value="Chromosome"/>
</dbReference>
<proteinExistence type="predicted"/>
<dbReference type="EMBL" id="CP117411">
    <property type="protein sequence ID" value="WCT74448.1"/>
    <property type="molecule type" value="Genomic_DNA"/>
</dbReference>